<dbReference type="Proteomes" id="UP001066276">
    <property type="component" value="Chromosome 3_1"/>
</dbReference>
<dbReference type="EMBL" id="JANPWB010000005">
    <property type="protein sequence ID" value="KAJ1189984.1"/>
    <property type="molecule type" value="Genomic_DNA"/>
</dbReference>
<gene>
    <name evidence="2" type="ORF">NDU88_006725</name>
</gene>
<organism evidence="2 3">
    <name type="scientific">Pleurodeles waltl</name>
    <name type="common">Iberian ribbed newt</name>
    <dbReference type="NCBI Taxonomy" id="8319"/>
    <lineage>
        <taxon>Eukaryota</taxon>
        <taxon>Metazoa</taxon>
        <taxon>Chordata</taxon>
        <taxon>Craniata</taxon>
        <taxon>Vertebrata</taxon>
        <taxon>Euteleostomi</taxon>
        <taxon>Amphibia</taxon>
        <taxon>Batrachia</taxon>
        <taxon>Caudata</taxon>
        <taxon>Salamandroidea</taxon>
        <taxon>Salamandridae</taxon>
        <taxon>Pleurodelinae</taxon>
        <taxon>Pleurodeles</taxon>
    </lineage>
</organism>
<keyword evidence="3" id="KW-1185">Reference proteome</keyword>
<evidence type="ECO:0000313" key="2">
    <source>
        <dbReference type="EMBL" id="KAJ1189984.1"/>
    </source>
</evidence>
<name>A0AAV7UPV4_PLEWA</name>
<feature type="region of interest" description="Disordered" evidence="1">
    <location>
        <begin position="1"/>
        <end position="20"/>
    </location>
</feature>
<dbReference type="AlphaFoldDB" id="A0AAV7UPV4"/>
<evidence type="ECO:0000256" key="1">
    <source>
        <dbReference type="SAM" id="MobiDB-lite"/>
    </source>
</evidence>
<feature type="compositionally biased region" description="Polar residues" evidence="1">
    <location>
        <begin position="122"/>
        <end position="132"/>
    </location>
</feature>
<reference evidence="2" key="1">
    <citation type="journal article" date="2022" name="bioRxiv">
        <title>Sequencing and chromosome-scale assembly of the giantPleurodeles waltlgenome.</title>
        <authorList>
            <person name="Brown T."/>
            <person name="Elewa A."/>
            <person name="Iarovenko S."/>
            <person name="Subramanian E."/>
            <person name="Araus A.J."/>
            <person name="Petzold A."/>
            <person name="Susuki M."/>
            <person name="Suzuki K.-i.T."/>
            <person name="Hayashi T."/>
            <person name="Toyoda A."/>
            <person name="Oliveira C."/>
            <person name="Osipova E."/>
            <person name="Leigh N.D."/>
            <person name="Simon A."/>
            <person name="Yun M.H."/>
        </authorList>
    </citation>
    <scope>NUCLEOTIDE SEQUENCE</scope>
    <source>
        <strain evidence="2">20211129_DDA</strain>
        <tissue evidence="2">Liver</tissue>
    </source>
</reference>
<evidence type="ECO:0000313" key="3">
    <source>
        <dbReference type="Proteomes" id="UP001066276"/>
    </source>
</evidence>
<accession>A0AAV7UPV4</accession>
<feature type="region of interest" description="Disordered" evidence="1">
    <location>
        <begin position="42"/>
        <end position="132"/>
    </location>
</feature>
<sequence>MANCSRRQTPADGLGTPESSVLQARTWADGLVIGAAAANLQGTNAEGEGVQNKQEREEFSPGGEEEDVSECQMGGLEQTPGGRRRCEDKPSNPGEKPEEGKWEERRRKQTGHALGRVAQAGTVLNQSRYRGK</sequence>
<proteinExistence type="predicted"/>
<protein>
    <submittedName>
        <fullName evidence="2">Uncharacterized protein</fullName>
    </submittedName>
</protein>
<feature type="compositionally biased region" description="Basic and acidic residues" evidence="1">
    <location>
        <begin position="84"/>
        <end position="106"/>
    </location>
</feature>
<comment type="caution">
    <text evidence="2">The sequence shown here is derived from an EMBL/GenBank/DDBJ whole genome shotgun (WGS) entry which is preliminary data.</text>
</comment>